<proteinExistence type="predicted"/>
<name>C2XTR3_BACMY</name>
<dbReference type="HOGENOM" id="CLU_3212117_0_0_9"/>
<gene>
    <name evidence="1" type="ORF">bcere0026_20830</name>
</gene>
<evidence type="ECO:0000313" key="1">
    <source>
        <dbReference type="EMBL" id="EEL70993.1"/>
    </source>
</evidence>
<reference evidence="1" key="1">
    <citation type="journal article" date="2012" name="Genome Res.">
        <title>Genomic characterization of the Bacillus cereus sensu lato species: Backdrop to the evolution of Bacillus anthracis.</title>
        <authorList>
            <person name="Zwick M.E."/>
            <person name="Joseph S.J."/>
            <person name="Didelot X."/>
            <person name="Chen P.E."/>
            <person name="Bishop-Lilly K.A."/>
            <person name="Stewart A.C."/>
            <person name="Willner K."/>
            <person name="Nolan N."/>
            <person name="Lentz S."/>
            <person name="Thomason M.K."/>
            <person name="Sozhamannan S."/>
            <person name="Mateczun A.J."/>
            <person name="Du L."/>
            <person name="Read T.D."/>
        </authorList>
    </citation>
    <scope>NUCLEOTIDE SEQUENCE [LARGE SCALE GENOMIC DNA]</scope>
    <source>
        <strain evidence="1">AH603</strain>
    </source>
</reference>
<protein>
    <submittedName>
        <fullName evidence="1">Uncharacterized protein</fullName>
    </submittedName>
</protein>
<organism evidence="1">
    <name type="scientific">Bacillus mycoides</name>
    <dbReference type="NCBI Taxonomy" id="1405"/>
    <lineage>
        <taxon>Bacteria</taxon>
        <taxon>Bacillati</taxon>
        <taxon>Bacillota</taxon>
        <taxon>Bacilli</taxon>
        <taxon>Bacillales</taxon>
        <taxon>Bacillaceae</taxon>
        <taxon>Bacillus</taxon>
        <taxon>Bacillus cereus group</taxon>
    </lineage>
</organism>
<sequence length="44" mass="4821">MIEKEDVQSESAYFGNVLEEVVAKEISKRTGFKGTTQKCNPAAS</sequence>
<comment type="caution">
    <text evidence="1">The sequence shown here is derived from an EMBL/GenBank/DDBJ whole genome shotgun (WGS) entry which is preliminary data.</text>
</comment>
<dbReference type="Proteomes" id="UP000001753">
    <property type="component" value="Chromosome"/>
</dbReference>
<dbReference type="EMBL" id="ACMP01000064">
    <property type="protein sequence ID" value="EEL70993.1"/>
    <property type="molecule type" value="Genomic_DNA"/>
</dbReference>
<dbReference type="AlphaFoldDB" id="C2XTR3"/>
<accession>C2XTR3</accession>